<evidence type="ECO:0000259" key="17">
    <source>
        <dbReference type="PROSITE" id="PS51387"/>
    </source>
</evidence>
<dbReference type="NCBIfam" id="NF000755">
    <property type="entry name" value="PRK00046.1"/>
    <property type="match status" value="1"/>
</dbReference>
<name>A0A6J6EM43_9ZZZZ</name>
<dbReference type="Gene3D" id="3.30.43.10">
    <property type="entry name" value="Uridine Diphospho-n-acetylenolpyruvylglucosamine Reductase, domain 2"/>
    <property type="match status" value="1"/>
</dbReference>
<evidence type="ECO:0000256" key="4">
    <source>
        <dbReference type="ARBA" id="ARBA00004752"/>
    </source>
</evidence>
<evidence type="ECO:0000256" key="14">
    <source>
        <dbReference type="ARBA" id="ARBA00023306"/>
    </source>
</evidence>
<dbReference type="InterPro" id="IPR006094">
    <property type="entry name" value="Oxid_FAD_bind_N"/>
</dbReference>
<evidence type="ECO:0000256" key="11">
    <source>
        <dbReference type="ARBA" id="ARBA00022960"/>
    </source>
</evidence>
<proteinExistence type="inferred from homology"/>
<dbReference type="GO" id="GO:0008360">
    <property type="term" value="P:regulation of cell shape"/>
    <property type="evidence" value="ECO:0007669"/>
    <property type="project" value="UniProtKB-KW"/>
</dbReference>
<sequence>MSDLSKYTSLRVGGPAKKIIHVSSEKEIIDAIEQSEGSPILILGGGTNVLIADSGFDGTVIHISNDSIHSEMDACSGATITIGAGQDWDQLVQISIERGLAGLETLSGIPGTVGAAPIQNIGAYGHEVSEFITRVRTYDREEKQVKTFTNSQCEFSYRSSHFKQHPGRYVILDVAFQLRQGQLSDPITYVELSKKLGIQPGEKADVIATRNAVLELRASKGMLISNEDPDSWSAGSFFTNPIISQQAADGLPNAAPKWPLNDGRVKISAAWLIENSGIHKGDSIGGAKVSTKHVLALTNSGTATASDIAALAKKARDRVKEKYGITLVAEVNLIGVEI</sequence>
<evidence type="ECO:0000256" key="12">
    <source>
        <dbReference type="ARBA" id="ARBA00022984"/>
    </source>
</evidence>
<dbReference type="Pfam" id="PF02873">
    <property type="entry name" value="MurB_C"/>
    <property type="match status" value="1"/>
</dbReference>
<dbReference type="InterPro" id="IPR016166">
    <property type="entry name" value="FAD-bd_PCMH"/>
</dbReference>
<comment type="subcellular location">
    <subcellularLocation>
        <location evidence="3">Cytoplasm</location>
    </subcellularLocation>
</comment>
<dbReference type="InterPro" id="IPR036635">
    <property type="entry name" value="MurB_C_sf"/>
</dbReference>
<dbReference type="InterPro" id="IPR036318">
    <property type="entry name" value="FAD-bd_PCMH-like_sf"/>
</dbReference>
<dbReference type="InterPro" id="IPR016169">
    <property type="entry name" value="FAD-bd_PCMH_sub2"/>
</dbReference>
<keyword evidence="11" id="KW-0133">Cell shape</keyword>
<dbReference type="GO" id="GO:0008762">
    <property type="term" value="F:UDP-N-acetylmuramate dehydrogenase activity"/>
    <property type="evidence" value="ECO:0007669"/>
    <property type="project" value="UniProtKB-EC"/>
</dbReference>
<dbReference type="EMBL" id="CAEZTK010000103">
    <property type="protein sequence ID" value="CAB4575533.1"/>
    <property type="molecule type" value="Genomic_DNA"/>
</dbReference>
<keyword evidence="7" id="KW-0132">Cell division</keyword>
<dbReference type="GO" id="GO:0071555">
    <property type="term" value="P:cell wall organization"/>
    <property type="evidence" value="ECO:0007669"/>
    <property type="project" value="UniProtKB-KW"/>
</dbReference>
<evidence type="ECO:0000256" key="6">
    <source>
        <dbReference type="ARBA" id="ARBA00022490"/>
    </source>
</evidence>
<evidence type="ECO:0000256" key="9">
    <source>
        <dbReference type="ARBA" id="ARBA00022827"/>
    </source>
</evidence>
<dbReference type="SUPFAM" id="SSF56176">
    <property type="entry name" value="FAD-binding/transporter-associated domain-like"/>
    <property type="match status" value="1"/>
</dbReference>
<protein>
    <recommendedName>
        <fullName evidence="5">UDP-N-acetylmuramate dehydrogenase</fullName>
        <ecNumber evidence="5">1.3.1.98</ecNumber>
    </recommendedName>
</protein>
<dbReference type="PANTHER" id="PTHR21071:SF4">
    <property type="entry name" value="UDP-N-ACETYLENOLPYRUVOYLGLUCOSAMINE REDUCTASE"/>
    <property type="match status" value="1"/>
</dbReference>
<evidence type="ECO:0000256" key="8">
    <source>
        <dbReference type="ARBA" id="ARBA00022630"/>
    </source>
</evidence>
<dbReference type="EC" id="1.3.1.98" evidence="5"/>
<dbReference type="GO" id="GO:0051301">
    <property type="term" value="P:cell division"/>
    <property type="evidence" value="ECO:0007669"/>
    <property type="project" value="UniProtKB-KW"/>
</dbReference>
<dbReference type="AlphaFoldDB" id="A0A6J6EM43"/>
<dbReference type="NCBIfam" id="NF010478">
    <property type="entry name" value="PRK13903.1"/>
    <property type="match status" value="1"/>
</dbReference>
<keyword evidence="8" id="KW-0285">Flavoprotein</keyword>
<keyword evidence="14" id="KW-0131">Cell cycle</keyword>
<comment type="catalytic activity">
    <reaction evidence="16">
        <text>UDP-N-acetyl-alpha-D-muramate + NADP(+) = UDP-N-acetyl-3-O-(1-carboxyvinyl)-alpha-D-glucosamine + NADPH + H(+)</text>
        <dbReference type="Rhea" id="RHEA:12248"/>
        <dbReference type="ChEBI" id="CHEBI:15378"/>
        <dbReference type="ChEBI" id="CHEBI:57783"/>
        <dbReference type="ChEBI" id="CHEBI:58349"/>
        <dbReference type="ChEBI" id="CHEBI:68483"/>
        <dbReference type="ChEBI" id="CHEBI:70757"/>
        <dbReference type="EC" id="1.3.1.98"/>
    </reaction>
</comment>
<feature type="domain" description="FAD-binding PCMH-type" evidence="17">
    <location>
        <begin position="12"/>
        <end position="181"/>
    </location>
</feature>
<keyword evidence="12" id="KW-0573">Peptidoglycan synthesis</keyword>
<dbReference type="GO" id="GO:0009252">
    <property type="term" value="P:peptidoglycan biosynthetic process"/>
    <property type="evidence" value="ECO:0007669"/>
    <property type="project" value="UniProtKB-UniPathway"/>
</dbReference>
<reference evidence="18" key="1">
    <citation type="submission" date="2020-05" db="EMBL/GenBank/DDBJ databases">
        <authorList>
            <person name="Chiriac C."/>
            <person name="Salcher M."/>
            <person name="Ghai R."/>
            <person name="Kavagutti S V."/>
        </authorList>
    </citation>
    <scope>NUCLEOTIDE SEQUENCE</scope>
</reference>
<evidence type="ECO:0000256" key="10">
    <source>
        <dbReference type="ARBA" id="ARBA00022857"/>
    </source>
</evidence>
<dbReference type="GO" id="GO:0005829">
    <property type="term" value="C:cytosol"/>
    <property type="evidence" value="ECO:0007669"/>
    <property type="project" value="TreeGrafter"/>
</dbReference>
<evidence type="ECO:0000256" key="5">
    <source>
        <dbReference type="ARBA" id="ARBA00012518"/>
    </source>
</evidence>
<dbReference type="UniPathway" id="UPA00219"/>
<dbReference type="Gene3D" id="3.90.78.10">
    <property type="entry name" value="UDP-N-acetylenolpyruvoylglucosamine reductase, C-terminal domain"/>
    <property type="match status" value="1"/>
</dbReference>
<evidence type="ECO:0000256" key="1">
    <source>
        <dbReference type="ARBA" id="ARBA00001974"/>
    </source>
</evidence>
<keyword evidence="6" id="KW-0963">Cytoplasm</keyword>
<evidence type="ECO:0000256" key="15">
    <source>
        <dbReference type="ARBA" id="ARBA00023316"/>
    </source>
</evidence>
<dbReference type="NCBIfam" id="TIGR00179">
    <property type="entry name" value="murB"/>
    <property type="match status" value="1"/>
</dbReference>
<keyword evidence="15" id="KW-0961">Cell wall biogenesis/degradation</keyword>
<gene>
    <name evidence="18" type="ORF">UFOPK1643_01014</name>
</gene>
<evidence type="ECO:0000256" key="7">
    <source>
        <dbReference type="ARBA" id="ARBA00022618"/>
    </source>
</evidence>
<comment type="pathway">
    <text evidence="4">Cell wall biogenesis; peptidoglycan biosynthesis.</text>
</comment>
<dbReference type="PROSITE" id="PS51387">
    <property type="entry name" value="FAD_PCMH"/>
    <property type="match status" value="1"/>
</dbReference>
<keyword evidence="13" id="KW-0560">Oxidoreductase</keyword>
<evidence type="ECO:0000256" key="2">
    <source>
        <dbReference type="ARBA" id="ARBA00003921"/>
    </source>
</evidence>
<dbReference type="InterPro" id="IPR003170">
    <property type="entry name" value="MurB"/>
</dbReference>
<dbReference type="SUPFAM" id="SSF56194">
    <property type="entry name" value="Uridine diphospho-N-Acetylenolpyruvylglucosamine reductase, MurB, C-terminal domain"/>
    <property type="match status" value="1"/>
</dbReference>
<evidence type="ECO:0000256" key="13">
    <source>
        <dbReference type="ARBA" id="ARBA00023002"/>
    </source>
</evidence>
<organism evidence="18">
    <name type="scientific">freshwater metagenome</name>
    <dbReference type="NCBI Taxonomy" id="449393"/>
    <lineage>
        <taxon>unclassified sequences</taxon>
        <taxon>metagenomes</taxon>
        <taxon>ecological metagenomes</taxon>
    </lineage>
</organism>
<keyword evidence="10" id="KW-0521">NADP</keyword>
<dbReference type="Pfam" id="PF01565">
    <property type="entry name" value="FAD_binding_4"/>
    <property type="match status" value="1"/>
</dbReference>
<dbReference type="Gene3D" id="3.30.465.10">
    <property type="match status" value="1"/>
</dbReference>
<dbReference type="InterPro" id="IPR016167">
    <property type="entry name" value="FAD-bd_PCMH_sub1"/>
</dbReference>
<accession>A0A6J6EM43</accession>
<evidence type="ECO:0000313" key="18">
    <source>
        <dbReference type="EMBL" id="CAB4575533.1"/>
    </source>
</evidence>
<dbReference type="PANTHER" id="PTHR21071">
    <property type="entry name" value="UDP-N-ACETYLENOLPYRUVOYLGLUCOSAMINE REDUCTASE"/>
    <property type="match status" value="1"/>
</dbReference>
<dbReference type="GO" id="GO:0071949">
    <property type="term" value="F:FAD binding"/>
    <property type="evidence" value="ECO:0007669"/>
    <property type="project" value="InterPro"/>
</dbReference>
<comment type="cofactor">
    <cofactor evidence="1">
        <name>FAD</name>
        <dbReference type="ChEBI" id="CHEBI:57692"/>
    </cofactor>
</comment>
<comment type="function">
    <text evidence="2">Cell wall formation.</text>
</comment>
<evidence type="ECO:0000256" key="3">
    <source>
        <dbReference type="ARBA" id="ARBA00004496"/>
    </source>
</evidence>
<keyword evidence="9" id="KW-0274">FAD</keyword>
<dbReference type="HAMAP" id="MF_00037">
    <property type="entry name" value="MurB"/>
    <property type="match status" value="1"/>
</dbReference>
<evidence type="ECO:0000256" key="16">
    <source>
        <dbReference type="ARBA" id="ARBA00048914"/>
    </source>
</evidence>
<dbReference type="InterPro" id="IPR011601">
    <property type="entry name" value="MurB_C"/>
</dbReference>